<keyword evidence="2" id="KW-0689">Ribosomal protein</keyword>
<evidence type="ECO:0008006" key="6">
    <source>
        <dbReference type="Google" id="ProtNLM"/>
    </source>
</evidence>
<dbReference type="Pfam" id="PF00318">
    <property type="entry name" value="Ribosomal_S2"/>
    <property type="match status" value="1"/>
</dbReference>
<evidence type="ECO:0000256" key="4">
    <source>
        <dbReference type="SAM" id="MobiDB-lite"/>
    </source>
</evidence>
<name>A0A383F151_9ZZZZ</name>
<dbReference type="PANTHER" id="PTHR12534">
    <property type="entry name" value="30S RIBOSOMAL PROTEIN S2 PROKARYOTIC AND ORGANELLAR"/>
    <property type="match status" value="1"/>
</dbReference>
<evidence type="ECO:0000256" key="1">
    <source>
        <dbReference type="ARBA" id="ARBA00006242"/>
    </source>
</evidence>
<evidence type="ECO:0000313" key="5">
    <source>
        <dbReference type="EMBL" id="SVE62711.1"/>
    </source>
</evidence>
<dbReference type="InterPro" id="IPR001865">
    <property type="entry name" value="Ribosomal_uS2"/>
</dbReference>
<dbReference type="InterPro" id="IPR005706">
    <property type="entry name" value="Ribosomal_uS2_bac/mit/plastid"/>
</dbReference>
<dbReference type="InterPro" id="IPR018130">
    <property type="entry name" value="Ribosomal_uS2_CS"/>
</dbReference>
<keyword evidence="3" id="KW-0687">Ribonucleoprotein</keyword>
<dbReference type="NCBIfam" id="TIGR01011">
    <property type="entry name" value="rpsB_bact"/>
    <property type="match status" value="1"/>
</dbReference>
<proteinExistence type="inferred from homology"/>
<feature type="compositionally biased region" description="Polar residues" evidence="4">
    <location>
        <begin position="179"/>
        <end position="189"/>
    </location>
</feature>
<dbReference type="GO" id="GO:0022627">
    <property type="term" value="C:cytosolic small ribosomal subunit"/>
    <property type="evidence" value="ECO:0007669"/>
    <property type="project" value="TreeGrafter"/>
</dbReference>
<dbReference type="EMBL" id="UINC01230541">
    <property type="protein sequence ID" value="SVE62711.1"/>
    <property type="molecule type" value="Genomic_DNA"/>
</dbReference>
<feature type="region of interest" description="Disordered" evidence="4">
    <location>
        <begin position="109"/>
        <end position="189"/>
    </location>
</feature>
<dbReference type="CDD" id="cd01425">
    <property type="entry name" value="RPS2"/>
    <property type="match status" value="1"/>
</dbReference>
<sequence>KMNRFFGGIKNMTELPAILFVIDIGKESIAVAEARKVGIPIVALVDTNCDPNLIDWPIPGNDDAMRSVKLVVSTIADSVIEGVTEFNNVESTIAEGSDQHIQEATILTNDESLLESDEANATSSETVEQPETPEKPQVSETENKVEATTVESDDVDSPNAAEIQTENIENEDQSKAEDSVSTVEDGNKN</sequence>
<feature type="non-terminal residue" evidence="5">
    <location>
        <position position="1"/>
    </location>
</feature>
<protein>
    <recommendedName>
        <fullName evidence="6">30S ribosomal protein S2</fullName>
    </recommendedName>
</protein>
<dbReference type="AlphaFoldDB" id="A0A383F151"/>
<comment type="similarity">
    <text evidence="1">Belongs to the universal ribosomal protein uS2 family.</text>
</comment>
<feature type="compositionally biased region" description="Polar residues" evidence="4">
    <location>
        <begin position="119"/>
        <end position="129"/>
    </location>
</feature>
<dbReference type="InterPro" id="IPR023591">
    <property type="entry name" value="Ribosomal_uS2_flav_dom_sf"/>
</dbReference>
<dbReference type="PROSITE" id="PS00963">
    <property type="entry name" value="RIBOSOMAL_S2_2"/>
    <property type="match status" value="1"/>
</dbReference>
<evidence type="ECO:0000256" key="2">
    <source>
        <dbReference type="ARBA" id="ARBA00022980"/>
    </source>
</evidence>
<accession>A0A383F151</accession>
<dbReference type="PRINTS" id="PR00395">
    <property type="entry name" value="RIBOSOMALS2"/>
</dbReference>
<organism evidence="5">
    <name type="scientific">marine metagenome</name>
    <dbReference type="NCBI Taxonomy" id="408172"/>
    <lineage>
        <taxon>unclassified sequences</taxon>
        <taxon>metagenomes</taxon>
        <taxon>ecological metagenomes</taxon>
    </lineage>
</organism>
<dbReference type="Gene3D" id="3.40.50.10490">
    <property type="entry name" value="Glucose-6-phosphate isomerase like protein, domain 1"/>
    <property type="match status" value="1"/>
</dbReference>
<evidence type="ECO:0000256" key="3">
    <source>
        <dbReference type="ARBA" id="ARBA00023274"/>
    </source>
</evidence>
<dbReference type="GO" id="GO:0006412">
    <property type="term" value="P:translation"/>
    <property type="evidence" value="ECO:0007669"/>
    <property type="project" value="InterPro"/>
</dbReference>
<gene>
    <name evidence="5" type="ORF">METZ01_LOCUS515565</name>
</gene>
<dbReference type="PANTHER" id="PTHR12534:SF0">
    <property type="entry name" value="SMALL RIBOSOMAL SUBUNIT PROTEIN US2M"/>
    <property type="match status" value="1"/>
</dbReference>
<dbReference type="SUPFAM" id="SSF52313">
    <property type="entry name" value="Ribosomal protein S2"/>
    <property type="match status" value="1"/>
</dbReference>
<dbReference type="GO" id="GO:0003735">
    <property type="term" value="F:structural constituent of ribosome"/>
    <property type="evidence" value="ECO:0007669"/>
    <property type="project" value="InterPro"/>
</dbReference>
<reference evidence="5" key="1">
    <citation type="submission" date="2018-05" db="EMBL/GenBank/DDBJ databases">
        <authorList>
            <person name="Lanie J.A."/>
            <person name="Ng W.-L."/>
            <person name="Kazmierczak K.M."/>
            <person name="Andrzejewski T.M."/>
            <person name="Davidsen T.M."/>
            <person name="Wayne K.J."/>
            <person name="Tettelin H."/>
            <person name="Glass J.I."/>
            <person name="Rusch D."/>
            <person name="Podicherti R."/>
            <person name="Tsui H.-C.T."/>
            <person name="Winkler M.E."/>
        </authorList>
    </citation>
    <scope>NUCLEOTIDE SEQUENCE</scope>
</reference>